<feature type="region of interest" description="Disordered" evidence="1">
    <location>
        <begin position="277"/>
        <end position="300"/>
    </location>
</feature>
<name>U6KAY0_9EIME</name>
<dbReference type="GeneID" id="25381624"/>
<evidence type="ECO:0000313" key="4">
    <source>
        <dbReference type="Proteomes" id="UP000030744"/>
    </source>
</evidence>
<accession>U6KAY0</accession>
<dbReference type="AlphaFoldDB" id="U6KAY0"/>
<dbReference type="OrthoDB" id="345875at2759"/>
<dbReference type="VEuPathDB" id="ToxoDB:EMH_0071130"/>
<evidence type="ECO:0000256" key="2">
    <source>
        <dbReference type="SAM" id="Phobius"/>
    </source>
</evidence>
<feature type="transmembrane region" description="Helical" evidence="2">
    <location>
        <begin position="84"/>
        <end position="105"/>
    </location>
</feature>
<keyword evidence="2" id="KW-1133">Transmembrane helix</keyword>
<gene>
    <name evidence="3" type="ORF">EMH_0071130</name>
</gene>
<proteinExistence type="predicted"/>
<keyword evidence="2" id="KW-0472">Membrane</keyword>
<evidence type="ECO:0000313" key="3">
    <source>
        <dbReference type="EMBL" id="CDJ35114.1"/>
    </source>
</evidence>
<feature type="transmembrane region" description="Helical" evidence="2">
    <location>
        <begin position="167"/>
        <end position="185"/>
    </location>
</feature>
<feature type="transmembrane region" description="Helical" evidence="2">
    <location>
        <begin position="205"/>
        <end position="230"/>
    </location>
</feature>
<feature type="compositionally biased region" description="Basic and acidic residues" evidence="1">
    <location>
        <begin position="289"/>
        <end position="300"/>
    </location>
</feature>
<feature type="compositionally biased region" description="Basic and acidic residues" evidence="1">
    <location>
        <begin position="1"/>
        <end position="11"/>
    </location>
</feature>
<reference evidence="3" key="1">
    <citation type="submission" date="2013-10" db="EMBL/GenBank/DDBJ databases">
        <title>Genomic analysis of the causative agents of coccidiosis in chickens.</title>
        <authorList>
            <person name="Reid A.J."/>
            <person name="Blake D."/>
            <person name="Billington K."/>
            <person name="Browne H."/>
            <person name="Dunn M."/>
            <person name="Hung S."/>
            <person name="Kawahara F."/>
            <person name="Miranda-Saavedra D."/>
            <person name="Mourier T."/>
            <person name="Nagra H."/>
            <person name="Otto T.D."/>
            <person name="Rawlings N."/>
            <person name="Sanchez A."/>
            <person name="Sanders M."/>
            <person name="Subramaniam C."/>
            <person name="Tay Y."/>
            <person name="Dear P."/>
            <person name="Doerig C."/>
            <person name="Gruber A."/>
            <person name="Parkinson J."/>
            <person name="Shirley M."/>
            <person name="Wan K.L."/>
            <person name="Berriman M."/>
            <person name="Tomley F."/>
            <person name="Pain A."/>
        </authorList>
    </citation>
    <scope>NUCLEOTIDE SEQUENCE [LARGE SCALE GENOMIC DNA]</scope>
    <source>
        <strain evidence="3">Houghton</strain>
    </source>
</reference>
<evidence type="ECO:0000256" key="1">
    <source>
        <dbReference type="SAM" id="MobiDB-lite"/>
    </source>
</evidence>
<evidence type="ECO:0008006" key="5">
    <source>
        <dbReference type="Google" id="ProtNLM"/>
    </source>
</evidence>
<dbReference type="Proteomes" id="UP000030744">
    <property type="component" value="Unassembled WGS sequence"/>
</dbReference>
<sequence length="312" mass="34631">MNSDDICKETPDQEVSGPPLKLFRTEASLGAPRSSEREKRGPIRPMFVSAPAPGLVRSYSTADPSNDAFTVSHELDFDDWMTTVIGSLQLIVSSAVVALGIYLLFTCPEMSQEAPLLFYFVAFSLSAELALLMLICLLMMAVRVVCGAARAEYTSAICGIFHRTMEGAIYFFCVGFGGTLLVLLATGDPADPRVRYLGKRQMFVWAFVSMEVALCLLYCLQTIPTLYGICKFVSHKIYLKLTGRDELEFQRGDVPIAYARLADYDYSLQHMHNPASARQGYVHPNDAYTPRERDAATSRRSDAEEALLNSRV</sequence>
<feature type="transmembrane region" description="Helical" evidence="2">
    <location>
        <begin position="117"/>
        <end position="146"/>
    </location>
</feature>
<reference evidence="3" key="2">
    <citation type="submission" date="2013-10" db="EMBL/GenBank/DDBJ databases">
        <authorList>
            <person name="Aslett M."/>
        </authorList>
    </citation>
    <scope>NUCLEOTIDE SEQUENCE [LARGE SCALE GENOMIC DNA]</scope>
    <source>
        <strain evidence="3">Houghton</strain>
    </source>
</reference>
<dbReference type="RefSeq" id="XP_013357676.1">
    <property type="nucleotide sequence ID" value="XM_013502222.1"/>
</dbReference>
<organism evidence="3 4">
    <name type="scientific">Eimeria mitis</name>
    <dbReference type="NCBI Taxonomy" id="44415"/>
    <lineage>
        <taxon>Eukaryota</taxon>
        <taxon>Sar</taxon>
        <taxon>Alveolata</taxon>
        <taxon>Apicomplexa</taxon>
        <taxon>Conoidasida</taxon>
        <taxon>Coccidia</taxon>
        <taxon>Eucoccidiorida</taxon>
        <taxon>Eimeriorina</taxon>
        <taxon>Eimeriidae</taxon>
        <taxon>Eimeria</taxon>
    </lineage>
</organism>
<dbReference type="EMBL" id="HG687766">
    <property type="protein sequence ID" value="CDJ35114.1"/>
    <property type="molecule type" value="Genomic_DNA"/>
</dbReference>
<keyword evidence="4" id="KW-1185">Reference proteome</keyword>
<keyword evidence="2" id="KW-0812">Transmembrane</keyword>
<protein>
    <recommendedName>
        <fullName evidence="5">Transmembrane protein</fullName>
    </recommendedName>
</protein>
<feature type="region of interest" description="Disordered" evidence="1">
    <location>
        <begin position="1"/>
        <end position="40"/>
    </location>
</feature>